<gene>
    <name evidence="4" type="ORF">HA039_01765</name>
</gene>
<dbReference type="Proteomes" id="UP000501179">
    <property type="component" value="Chromosome"/>
</dbReference>
<dbReference type="KEGG" id="slia:HA039_01765"/>
<dbReference type="SUPFAM" id="SSF110710">
    <property type="entry name" value="TTHA0583/YokD-like"/>
    <property type="match status" value="1"/>
</dbReference>
<dbReference type="RefSeq" id="WP_167022730.1">
    <property type="nucleotide sequence ID" value="NZ_CP050177.1"/>
</dbReference>
<keyword evidence="3" id="KW-0012">Acyltransferase</keyword>
<name>A0A6G9GSG9_9ACTN</name>
<dbReference type="Pfam" id="PF02522">
    <property type="entry name" value="Antibiotic_NAT"/>
    <property type="match status" value="1"/>
</dbReference>
<dbReference type="PANTHER" id="PTHR11104">
    <property type="entry name" value="AMINOGLYCOSIDE N3-ACETYLTRANSFERASE"/>
    <property type="match status" value="1"/>
</dbReference>
<keyword evidence="2 4" id="KW-0808">Transferase</keyword>
<dbReference type="GO" id="GO:0008080">
    <property type="term" value="F:N-acetyltransferase activity"/>
    <property type="evidence" value="ECO:0007669"/>
    <property type="project" value="InterPro"/>
</dbReference>
<evidence type="ECO:0000256" key="3">
    <source>
        <dbReference type="ARBA" id="ARBA00023315"/>
    </source>
</evidence>
<evidence type="ECO:0000256" key="2">
    <source>
        <dbReference type="ARBA" id="ARBA00022679"/>
    </source>
</evidence>
<sequence length="269" mass="28453">MSPPPRAGPLCTRDSITAALRDLGLRPGETVLVHSSLSALGWVCGGAVTVVRALLDTLGADGTLVVPAHSGGNSDPADWNNPPVPEAWWAAIRASMPPYDPRLTPTRGVGVIPETVRNWPGALRSAHPQTSFAALGPRAGGIVAGHALDCQLGERSPLARLEEAGARILLLGTGFDTCTAFHLAEYRVPAPRVDNSFAVTTPGGRRWSTVRDVAITSDGFADLGAAFERDHPVVRGRVGAAESRLFPLAEAVMYASKWLREHRPLTTPT</sequence>
<evidence type="ECO:0000313" key="4">
    <source>
        <dbReference type="EMBL" id="QIQ01198.1"/>
    </source>
</evidence>
<proteinExistence type="inferred from homology"/>
<comment type="similarity">
    <text evidence="1">Belongs to the antibiotic N-acetyltransferase family.</text>
</comment>
<evidence type="ECO:0000313" key="5">
    <source>
        <dbReference type="Proteomes" id="UP000501179"/>
    </source>
</evidence>
<keyword evidence="5" id="KW-1185">Reference proteome</keyword>
<dbReference type="InterPro" id="IPR003679">
    <property type="entry name" value="Amioglycoside_AcTrfase"/>
</dbReference>
<protein>
    <submittedName>
        <fullName evidence="4">AAC(3) family N-acetyltransferase</fullName>
    </submittedName>
</protein>
<organism evidence="4 5">
    <name type="scientific">Streptomyces liangshanensis</name>
    <dbReference type="NCBI Taxonomy" id="2717324"/>
    <lineage>
        <taxon>Bacteria</taxon>
        <taxon>Bacillati</taxon>
        <taxon>Actinomycetota</taxon>
        <taxon>Actinomycetes</taxon>
        <taxon>Kitasatosporales</taxon>
        <taxon>Streptomycetaceae</taxon>
        <taxon>Streptomyces</taxon>
    </lineage>
</organism>
<dbReference type="GO" id="GO:0046677">
    <property type="term" value="P:response to antibiotic"/>
    <property type="evidence" value="ECO:0007669"/>
    <property type="project" value="InterPro"/>
</dbReference>
<dbReference type="PANTHER" id="PTHR11104:SF0">
    <property type="entry name" value="SPBETA PROPHAGE-DERIVED AMINOGLYCOSIDE N(3')-ACETYLTRANSFERASE-LIKE PROTEIN YOKD"/>
    <property type="match status" value="1"/>
</dbReference>
<accession>A0A6G9GSG9</accession>
<evidence type="ECO:0000256" key="1">
    <source>
        <dbReference type="ARBA" id="ARBA00006383"/>
    </source>
</evidence>
<dbReference type="AlphaFoldDB" id="A0A6G9GSG9"/>
<reference evidence="4 5" key="1">
    <citation type="submission" date="2020-03" db="EMBL/GenBank/DDBJ databases">
        <title>A novel species.</title>
        <authorList>
            <person name="Gao J."/>
        </authorList>
    </citation>
    <scope>NUCLEOTIDE SEQUENCE [LARGE SCALE GENOMIC DNA]</scope>
    <source>
        <strain evidence="4 5">QMT-12</strain>
    </source>
</reference>
<dbReference type="InterPro" id="IPR028345">
    <property type="entry name" value="Antibiotic_NAT-like"/>
</dbReference>
<dbReference type="EMBL" id="CP050177">
    <property type="protein sequence ID" value="QIQ01198.1"/>
    <property type="molecule type" value="Genomic_DNA"/>
</dbReference>